<dbReference type="GO" id="GO:0016887">
    <property type="term" value="F:ATP hydrolysis activity"/>
    <property type="evidence" value="ECO:0007669"/>
    <property type="project" value="InterPro"/>
</dbReference>
<keyword evidence="1" id="KW-0813">Transport</keyword>
<dbReference type="EMBL" id="JACHXW010000030">
    <property type="protein sequence ID" value="MBB3155933.1"/>
    <property type="molecule type" value="Genomic_DNA"/>
</dbReference>
<dbReference type="InterPro" id="IPR003439">
    <property type="entry name" value="ABC_transporter-like_ATP-bd"/>
</dbReference>
<dbReference type="GO" id="GO:0005524">
    <property type="term" value="F:ATP binding"/>
    <property type="evidence" value="ECO:0007669"/>
    <property type="project" value="UniProtKB-KW"/>
</dbReference>
<evidence type="ECO:0000313" key="5">
    <source>
        <dbReference type="EMBL" id="MBB3155933.1"/>
    </source>
</evidence>
<evidence type="ECO:0000256" key="3">
    <source>
        <dbReference type="ARBA" id="ARBA00022840"/>
    </source>
</evidence>
<organism evidence="5 6">
    <name type="scientific">Paenibacillus endophyticus</name>
    <dbReference type="NCBI Taxonomy" id="1294268"/>
    <lineage>
        <taxon>Bacteria</taxon>
        <taxon>Bacillati</taxon>
        <taxon>Bacillota</taxon>
        <taxon>Bacilli</taxon>
        <taxon>Bacillales</taxon>
        <taxon>Paenibacillaceae</taxon>
        <taxon>Paenibacillus</taxon>
    </lineage>
</organism>
<protein>
    <submittedName>
        <fullName evidence="5">Fluoroquinolone transport system ATP-binding protein</fullName>
        <ecNumber evidence="5">3.6.3.-</ecNumber>
    </submittedName>
</protein>
<evidence type="ECO:0000256" key="2">
    <source>
        <dbReference type="ARBA" id="ARBA00022741"/>
    </source>
</evidence>
<feature type="domain" description="ABC transporter" evidence="4">
    <location>
        <begin position="3"/>
        <end position="231"/>
    </location>
</feature>
<proteinExistence type="predicted"/>
<dbReference type="Proteomes" id="UP000518605">
    <property type="component" value="Unassembled WGS sequence"/>
</dbReference>
<evidence type="ECO:0000256" key="1">
    <source>
        <dbReference type="ARBA" id="ARBA00022448"/>
    </source>
</evidence>
<dbReference type="SMART" id="SM00382">
    <property type="entry name" value="AAA"/>
    <property type="match status" value="1"/>
</dbReference>
<gene>
    <name evidence="5" type="ORF">FHS16_006049</name>
</gene>
<name>A0A7W5GDY2_9BACL</name>
<comment type="caution">
    <text evidence="5">The sequence shown here is derived from an EMBL/GenBank/DDBJ whole genome shotgun (WGS) entry which is preliminary data.</text>
</comment>
<dbReference type="CDD" id="cd03230">
    <property type="entry name" value="ABC_DR_subfamily_A"/>
    <property type="match status" value="1"/>
</dbReference>
<reference evidence="5 6" key="1">
    <citation type="submission" date="2020-08" db="EMBL/GenBank/DDBJ databases">
        <title>Genomic Encyclopedia of Type Strains, Phase III (KMG-III): the genomes of soil and plant-associated and newly described type strains.</title>
        <authorList>
            <person name="Whitman W."/>
        </authorList>
    </citation>
    <scope>NUCLEOTIDE SEQUENCE [LARGE SCALE GENOMIC DNA]</scope>
    <source>
        <strain evidence="5 6">CECT 8234</strain>
    </source>
</reference>
<dbReference type="PANTHER" id="PTHR42711:SF18">
    <property type="entry name" value="ABC TRANSPORTER, ATP-BINDING PROTEIN"/>
    <property type="match status" value="1"/>
</dbReference>
<dbReference type="Pfam" id="PF00005">
    <property type="entry name" value="ABC_tran"/>
    <property type="match status" value="1"/>
</dbReference>
<evidence type="ECO:0000313" key="6">
    <source>
        <dbReference type="Proteomes" id="UP000518605"/>
    </source>
</evidence>
<dbReference type="EC" id="3.6.3.-" evidence="5"/>
<dbReference type="InterPro" id="IPR050763">
    <property type="entry name" value="ABC_transporter_ATP-binding"/>
</dbReference>
<keyword evidence="6" id="KW-1185">Reference proteome</keyword>
<keyword evidence="5" id="KW-0378">Hydrolase</keyword>
<dbReference type="PROSITE" id="PS00211">
    <property type="entry name" value="ABC_TRANSPORTER_1"/>
    <property type="match status" value="1"/>
</dbReference>
<dbReference type="SUPFAM" id="SSF52540">
    <property type="entry name" value="P-loop containing nucleoside triphosphate hydrolases"/>
    <property type="match status" value="1"/>
</dbReference>
<dbReference type="Gene3D" id="3.40.50.300">
    <property type="entry name" value="P-loop containing nucleotide triphosphate hydrolases"/>
    <property type="match status" value="1"/>
</dbReference>
<dbReference type="InterPro" id="IPR027417">
    <property type="entry name" value="P-loop_NTPase"/>
</dbReference>
<sequence length="285" mass="32044">MIIHVEQLKYAYPGSTNTILHGLNFSIAQGEVFGFLGPSGAGKSTTQKILIGALTNYTGSVQVLGKEMRNTTPDYYESIGVAFEFPNFYSKFTALENLNIFRSLYAGSTEEPMRLLKQVGLEDAAHLKVSQLSKGMKMRLNFCRSLLHRPSILFLDEPTSGLDPVNAKHMKDFILEKKAAGTTIVITTHNMVAAEELCDRVAFIVDGQIRLIDSPRELKLRHGQKKIRVDYLKQQEQLSEQFSMIGLADNPYFLNLLRNEQIETIHSLEATLEQIFIDITGRSLQ</sequence>
<keyword evidence="2" id="KW-0547">Nucleotide-binding</keyword>
<dbReference type="AlphaFoldDB" id="A0A7W5GDY2"/>
<dbReference type="InterPro" id="IPR003593">
    <property type="entry name" value="AAA+_ATPase"/>
</dbReference>
<dbReference type="PROSITE" id="PS50893">
    <property type="entry name" value="ABC_TRANSPORTER_2"/>
    <property type="match status" value="1"/>
</dbReference>
<evidence type="ECO:0000259" key="4">
    <source>
        <dbReference type="PROSITE" id="PS50893"/>
    </source>
</evidence>
<dbReference type="InterPro" id="IPR017871">
    <property type="entry name" value="ABC_transporter-like_CS"/>
</dbReference>
<accession>A0A7W5GDY2</accession>
<dbReference type="PANTHER" id="PTHR42711">
    <property type="entry name" value="ABC TRANSPORTER ATP-BINDING PROTEIN"/>
    <property type="match status" value="1"/>
</dbReference>
<keyword evidence="3 5" id="KW-0067">ATP-binding</keyword>